<evidence type="ECO:0000313" key="2">
    <source>
        <dbReference type="Proteomes" id="UP000035720"/>
    </source>
</evidence>
<organism evidence="1 2">
    <name type="scientific">Nostocoides jenkinsii Ben 74</name>
    <dbReference type="NCBI Taxonomy" id="1193518"/>
    <lineage>
        <taxon>Bacteria</taxon>
        <taxon>Bacillati</taxon>
        <taxon>Actinomycetota</taxon>
        <taxon>Actinomycetes</taxon>
        <taxon>Micrococcales</taxon>
        <taxon>Intrasporangiaceae</taxon>
        <taxon>Nostocoides</taxon>
    </lineage>
</organism>
<sequence>MDAAPAYAPMSLADLGAHLAGASDDDHRWRLLAEFLEEFRWAPPGERLHLLSAAPPSTQDRRWDVLLAALAEHLAAREGRAAPAWADGKILEQFWFPFNTDAARVDAFVHAPAAFRSRGVFLAARELEVA</sequence>
<comment type="caution">
    <text evidence="1">The sequence shown here is derived from an EMBL/GenBank/DDBJ whole genome shotgun (WGS) entry which is preliminary data.</text>
</comment>
<keyword evidence="2" id="KW-1185">Reference proteome</keyword>
<evidence type="ECO:0000313" key="1">
    <source>
        <dbReference type="EMBL" id="CCI51268.1"/>
    </source>
</evidence>
<dbReference type="STRING" id="1193518.BN13_10006"/>
<accession>A0A077M963</accession>
<dbReference type="Proteomes" id="UP000035720">
    <property type="component" value="Unassembled WGS sequence"/>
</dbReference>
<name>A0A077M963_9MICO</name>
<dbReference type="RefSeq" id="WP_048543427.1">
    <property type="nucleotide sequence ID" value="NZ_HF571038.1"/>
</dbReference>
<gene>
    <name evidence="1" type="ORF">BN13_10006</name>
</gene>
<dbReference type="AlphaFoldDB" id="A0A077M963"/>
<dbReference type="EMBL" id="CAJC01000001">
    <property type="protein sequence ID" value="CCI51268.1"/>
    <property type="molecule type" value="Genomic_DNA"/>
</dbReference>
<protein>
    <submittedName>
        <fullName evidence="1">Uncharacterized protein</fullName>
    </submittedName>
</protein>
<dbReference type="OrthoDB" id="3294038at2"/>
<proteinExistence type="predicted"/>
<reference evidence="1 2" key="1">
    <citation type="journal article" date="2013" name="ISME J.">
        <title>A metabolic model for members of the genus Tetrasphaera involved in enhanced biological phosphorus removal.</title>
        <authorList>
            <person name="Kristiansen R."/>
            <person name="Nguyen H.T.T."/>
            <person name="Saunders A.M."/>
            <person name="Nielsen J.L."/>
            <person name="Wimmer R."/>
            <person name="Le V.Q."/>
            <person name="McIlroy S.J."/>
            <person name="Petrovski S."/>
            <person name="Seviour R.J."/>
            <person name="Calteau A."/>
            <person name="Nielsen K.L."/>
            <person name="Nielsen P.H."/>
        </authorList>
    </citation>
    <scope>NUCLEOTIDE SEQUENCE [LARGE SCALE GENOMIC DNA]</scope>
    <source>
        <strain evidence="1 2">Ben 74</strain>
    </source>
</reference>